<keyword evidence="2 4" id="KW-0238">DNA-binding</keyword>
<reference evidence="6 7" key="1">
    <citation type="submission" date="2016-10" db="EMBL/GenBank/DDBJ databases">
        <authorList>
            <person name="Varghese N."/>
            <person name="Submissions S."/>
        </authorList>
    </citation>
    <scope>NUCLEOTIDE SEQUENCE [LARGE SCALE GENOMIC DNA]</scope>
    <source>
        <strain evidence="6 7">DSM 21822</strain>
    </source>
</reference>
<feature type="DNA-binding region" description="H-T-H motif" evidence="4">
    <location>
        <begin position="37"/>
        <end position="56"/>
    </location>
</feature>
<dbReference type="PROSITE" id="PS50977">
    <property type="entry name" value="HTH_TETR_2"/>
    <property type="match status" value="1"/>
</dbReference>
<dbReference type="RefSeq" id="WP_149760509.1">
    <property type="nucleotide sequence ID" value="NZ_BSPE01000031.1"/>
</dbReference>
<dbReference type="AlphaFoldDB" id="A0A1I3ZI51"/>
<dbReference type="Pfam" id="PF00440">
    <property type="entry name" value="TetR_N"/>
    <property type="match status" value="1"/>
</dbReference>
<keyword evidence="1" id="KW-0805">Transcription regulation</keyword>
<dbReference type="SUPFAM" id="SSF46689">
    <property type="entry name" value="Homeodomain-like"/>
    <property type="match status" value="1"/>
</dbReference>
<proteinExistence type="predicted"/>
<dbReference type="PRINTS" id="PR00455">
    <property type="entry name" value="HTHTETR"/>
</dbReference>
<evidence type="ECO:0000256" key="3">
    <source>
        <dbReference type="ARBA" id="ARBA00023163"/>
    </source>
</evidence>
<evidence type="ECO:0000256" key="1">
    <source>
        <dbReference type="ARBA" id="ARBA00023015"/>
    </source>
</evidence>
<organism evidence="6 7">
    <name type="scientific">Neomesorhizobium albiziae</name>
    <dbReference type="NCBI Taxonomy" id="335020"/>
    <lineage>
        <taxon>Bacteria</taxon>
        <taxon>Pseudomonadati</taxon>
        <taxon>Pseudomonadota</taxon>
        <taxon>Alphaproteobacteria</taxon>
        <taxon>Hyphomicrobiales</taxon>
        <taxon>Phyllobacteriaceae</taxon>
        <taxon>Neomesorhizobium</taxon>
    </lineage>
</organism>
<keyword evidence="3" id="KW-0804">Transcription</keyword>
<dbReference type="PANTHER" id="PTHR30055">
    <property type="entry name" value="HTH-TYPE TRANSCRIPTIONAL REGULATOR RUTR"/>
    <property type="match status" value="1"/>
</dbReference>
<dbReference type="EMBL" id="FOSL01000006">
    <property type="protein sequence ID" value="SFK43778.1"/>
    <property type="molecule type" value="Genomic_DNA"/>
</dbReference>
<dbReference type="SUPFAM" id="SSF48498">
    <property type="entry name" value="Tetracyclin repressor-like, C-terminal domain"/>
    <property type="match status" value="1"/>
</dbReference>
<gene>
    <name evidence="6" type="ORF">SAMN04488498_106153</name>
</gene>
<keyword evidence="7" id="KW-1185">Reference proteome</keyword>
<dbReference type="InterPro" id="IPR001647">
    <property type="entry name" value="HTH_TetR"/>
</dbReference>
<protein>
    <submittedName>
        <fullName evidence="6">Transcriptional regulator, TetR family</fullName>
    </submittedName>
</protein>
<sequence>MPITVQTRRERQKAELRSELVAAAHALVKEEGYEGLTIRKLAKRVGYAPMSVYSYFADKQEILIALAEDAFAQLAERAGRNQPAEPLDALRHGMREFAAFGRENPNEYRTIFMTPKAHEHDAETAAELEKNNPALLSMRNCVLACLEAGLLKGDEHAITTFLWTTVHGAISAMITFPQYSFGDHKHYAETVIELALTAVRTEGAGPLTAGAKSC</sequence>
<evidence type="ECO:0000313" key="7">
    <source>
        <dbReference type="Proteomes" id="UP000323300"/>
    </source>
</evidence>
<dbReference type="InterPro" id="IPR036271">
    <property type="entry name" value="Tet_transcr_reg_TetR-rel_C_sf"/>
</dbReference>
<dbReference type="OrthoDB" id="7056813at2"/>
<dbReference type="Pfam" id="PF13305">
    <property type="entry name" value="TetR_C_33"/>
    <property type="match status" value="1"/>
</dbReference>
<evidence type="ECO:0000313" key="6">
    <source>
        <dbReference type="EMBL" id="SFK43778.1"/>
    </source>
</evidence>
<dbReference type="Gene3D" id="1.10.357.10">
    <property type="entry name" value="Tetracycline Repressor, domain 2"/>
    <property type="match status" value="1"/>
</dbReference>
<name>A0A1I3ZI51_9HYPH</name>
<dbReference type="GO" id="GO:0000976">
    <property type="term" value="F:transcription cis-regulatory region binding"/>
    <property type="evidence" value="ECO:0007669"/>
    <property type="project" value="TreeGrafter"/>
</dbReference>
<evidence type="ECO:0000259" key="5">
    <source>
        <dbReference type="PROSITE" id="PS50977"/>
    </source>
</evidence>
<dbReference type="GO" id="GO:0003700">
    <property type="term" value="F:DNA-binding transcription factor activity"/>
    <property type="evidence" value="ECO:0007669"/>
    <property type="project" value="TreeGrafter"/>
</dbReference>
<dbReference type="Proteomes" id="UP000323300">
    <property type="component" value="Unassembled WGS sequence"/>
</dbReference>
<dbReference type="PANTHER" id="PTHR30055:SF212">
    <property type="entry name" value="TETR-FAMILY FAMILY TRANSCRIPTIONAL REGULATOR"/>
    <property type="match status" value="1"/>
</dbReference>
<dbReference type="InterPro" id="IPR025996">
    <property type="entry name" value="MT1864/Rv1816-like_C"/>
</dbReference>
<dbReference type="InterPro" id="IPR050109">
    <property type="entry name" value="HTH-type_TetR-like_transc_reg"/>
</dbReference>
<accession>A0A1I3ZI51</accession>
<evidence type="ECO:0000256" key="4">
    <source>
        <dbReference type="PROSITE-ProRule" id="PRU00335"/>
    </source>
</evidence>
<evidence type="ECO:0000256" key="2">
    <source>
        <dbReference type="ARBA" id="ARBA00023125"/>
    </source>
</evidence>
<feature type="domain" description="HTH tetR-type" evidence="5">
    <location>
        <begin position="14"/>
        <end position="74"/>
    </location>
</feature>
<dbReference type="InterPro" id="IPR009057">
    <property type="entry name" value="Homeodomain-like_sf"/>
</dbReference>